<evidence type="ECO:0000259" key="2">
    <source>
        <dbReference type="PROSITE" id="PS50110"/>
    </source>
</evidence>
<dbReference type="AlphaFoldDB" id="A0A1S7LJC7"/>
<proteinExistence type="predicted"/>
<dbReference type="CDD" id="cd17546">
    <property type="entry name" value="REC_hyHK_CKI1_RcsC-like"/>
    <property type="match status" value="1"/>
</dbReference>
<dbReference type="EMBL" id="LO017727">
    <property type="protein sequence ID" value="CRH05896.1"/>
    <property type="molecule type" value="Genomic_DNA"/>
</dbReference>
<dbReference type="Gene3D" id="3.40.50.2300">
    <property type="match status" value="1"/>
</dbReference>
<name>A0A1S7LJC7_MAGMO</name>
<dbReference type="SMART" id="SM00448">
    <property type="entry name" value="REC"/>
    <property type="match status" value="1"/>
</dbReference>
<dbReference type="SUPFAM" id="SSF52172">
    <property type="entry name" value="CheY-like"/>
    <property type="match status" value="1"/>
</dbReference>
<protein>
    <submittedName>
        <fullName evidence="3">Putative response regulator receiver domain protein (CheY-like)</fullName>
    </submittedName>
</protein>
<evidence type="ECO:0000256" key="1">
    <source>
        <dbReference type="PROSITE-ProRule" id="PRU00169"/>
    </source>
</evidence>
<keyword evidence="1" id="KW-0597">Phosphoprotein</keyword>
<feature type="modified residue" description="4-aspartylphosphate" evidence="1">
    <location>
        <position position="55"/>
    </location>
</feature>
<evidence type="ECO:0000313" key="3">
    <source>
        <dbReference type="EMBL" id="CRH05896.1"/>
    </source>
</evidence>
<dbReference type="GO" id="GO:0000160">
    <property type="term" value="P:phosphorelay signal transduction system"/>
    <property type="evidence" value="ECO:0007669"/>
    <property type="project" value="InterPro"/>
</dbReference>
<feature type="domain" description="Response regulatory" evidence="2">
    <location>
        <begin position="2"/>
        <end position="129"/>
    </location>
</feature>
<organism evidence="3">
    <name type="scientific">Magnetococcus massalia (strain MO-1)</name>
    <dbReference type="NCBI Taxonomy" id="451514"/>
    <lineage>
        <taxon>Bacteria</taxon>
        <taxon>Pseudomonadati</taxon>
        <taxon>Pseudomonadota</taxon>
        <taxon>Magnetococcia</taxon>
        <taxon>Magnetococcales</taxon>
        <taxon>Magnetococcaceae</taxon>
        <taxon>Magnetococcus</taxon>
    </lineage>
</organism>
<dbReference type="PROSITE" id="PS50110">
    <property type="entry name" value="RESPONSE_REGULATORY"/>
    <property type="match status" value="1"/>
</dbReference>
<dbReference type="InterPro" id="IPR001789">
    <property type="entry name" value="Sig_transdc_resp-reg_receiver"/>
</dbReference>
<accession>A0A1S7LJC7</accession>
<dbReference type="PANTHER" id="PTHR43228">
    <property type="entry name" value="TWO-COMPONENT RESPONSE REGULATOR"/>
    <property type="match status" value="1"/>
</dbReference>
<dbReference type="InterPro" id="IPR052048">
    <property type="entry name" value="ST_Response_Regulator"/>
</dbReference>
<sequence>MKGLIVDDLLENRKLLNDYLQNRIPCDLTSNGPDALDLFQDALADGDPYQLVLLDIMMPEMDGQEVLLKMRALESQHGQSGPNEAIIIMVTAADSPRHVLDSFFKGGCSDYLEKPVTRQTLLETLAEYRLL</sequence>
<dbReference type="InterPro" id="IPR011006">
    <property type="entry name" value="CheY-like_superfamily"/>
</dbReference>
<gene>
    <name evidence="3" type="ORF">MAGMO_1715</name>
</gene>
<dbReference type="PANTHER" id="PTHR43228:SF1">
    <property type="entry name" value="TWO-COMPONENT RESPONSE REGULATOR ARR22"/>
    <property type="match status" value="1"/>
</dbReference>
<dbReference type="Pfam" id="PF00072">
    <property type="entry name" value="Response_reg"/>
    <property type="match status" value="1"/>
</dbReference>
<reference evidence="3" key="1">
    <citation type="submission" date="2015-04" db="EMBL/GenBank/DDBJ databases">
        <authorList>
            <person name="Syromyatnikov M.Y."/>
            <person name="Popov V.N."/>
        </authorList>
    </citation>
    <scope>NUCLEOTIDE SEQUENCE</scope>
    <source>
        <strain evidence="3">MO-1</strain>
    </source>
</reference>